<keyword evidence="1" id="KW-0175">Coiled coil</keyword>
<evidence type="ECO:0000313" key="3">
    <source>
        <dbReference type="Proteomes" id="UP000758603"/>
    </source>
</evidence>
<keyword evidence="3" id="KW-1185">Reference proteome</keyword>
<feature type="coiled-coil region" evidence="1">
    <location>
        <begin position="24"/>
        <end position="51"/>
    </location>
</feature>
<reference evidence="2" key="1">
    <citation type="journal article" date="2021" name="Nat. Commun.">
        <title>Genetic determinants of endophytism in the Arabidopsis root mycobiome.</title>
        <authorList>
            <person name="Mesny F."/>
            <person name="Miyauchi S."/>
            <person name="Thiergart T."/>
            <person name="Pickel B."/>
            <person name="Atanasova L."/>
            <person name="Karlsson M."/>
            <person name="Huettel B."/>
            <person name="Barry K.W."/>
            <person name="Haridas S."/>
            <person name="Chen C."/>
            <person name="Bauer D."/>
            <person name="Andreopoulos W."/>
            <person name="Pangilinan J."/>
            <person name="LaButti K."/>
            <person name="Riley R."/>
            <person name="Lipzen A."/>
            <person name="Clum A."/>
            <person name="Drula E."/>
            <person name="Henrissat B."/>
            <person name="Kohler A."/>
            <person name="Grigoriev I.V."/>
            <person name="Martin F.M."/>
            <person name="Hacquard S."/>
        </authorList>
    </citation>
    <scope>NUCLEOTIDE SEQUENCE</scope>
    <source>
        <strain evidence="2">MPI-SDFR-AT-0073</strain>
    </source>
</reference>
<organism evidence="2 3">
    <name type="scientific">Truncatella angustata</name>
    <dbReference type="NCBI Taxonomy" id="152316"/>
    <lineage>
        <taxon>Eukaryota</taxon>
        <taxon>Fungi</taxon>
        <taxon>Dikarya</taxon>
        <taxon>Ascomycota</taxon>
        <taxon>Pezizomycotina</taxon>
        <taxon>Sordariomycetes</taxon>
        <taxon>Xylariomycetidae</taxon>
        <taxon>Amphisphaeriales</taxon>
        <taxon>Sporocadaceae</taxon>
        <taxon>Truncatella</taxon>
    </lineage>
</organism>
<evidence type="ECO:0000313" key="2">
    <source>
        <dbReference type="EMBL" id="KAH6645710.1"/>
    </source>
</evidence>
<name>A0A9P8UC43_9PEZI</name>
<comment type="caution">
    <text evidence="2">The sequence shown here is derived from an EMBL/GenBank/DDBJ whole genome shotgun (WGS) entry which is preliminary data.</text>
</comment>
<protein>
    <submittedName>
        <fullName evidence="2">Uncharacterized protein</fullName>
    </submittedName>
</protein>
<dbReference type="AlphaFoldDB" id="A0A9P8UC43"/>
<proteinExistence type="predicted"/>
<dbReference type="Proteomes" id="UP000758603">
    <property type="component" value="Unassembled WGS sequence"/>
</dbReference>
<dbReference type="RefSeq" id="XP_045952224.1">
    <property type="nucleotide sequence ID" value="XM_046104245.1"/>
</dbReference>
<dbReference type="GeneID" id="70133136"/>
<evidence type="ECO:0000256" key="1">
    <source>
        <dbReference type="SAM" id="Coils"/>
    </source>
</evidence>
<dbReference type="EMBL" id="JAGPXC010000011">
    <property type="protein sequence ID" value="KAH6645710.1"/>
    <property type="molecule type" value="Genomic_DNA"/>
</dbReference>
<sequence>MKGWTDGSSPPRETLIWIRIEMVFSSMEELEAHLRQRIEELEARLGTLTSTIESRHQETTQENQKLLVKLDSWTGSIKTLLDQCFAPINDVHLP</sequence>
<gene>
    <name evidence="2" type="ORF">BKA67DRAFT_586274</name>
</gene>
<accession>A0A9P8UC43</accession>